<dbReference type="CDD" id="cd03143">
    <property type="entry name" value="A4_beta-galactosidase_middle_domain"/>
    <property type="match status" value="1"/>
</dbReference>
<comment type="similarity">
    <text evidence="2 8">Belongs to the glycosyl hydrolase 42 family.</text>
</comment>
<dbReference type="InterPro" id="IPR017853">
    <property type="entry name" value="GH"/>
</dbReference>
<gene>
    <name evidence="14" type="ORF">FC98_GL002722</name>
</gene>
<dbReference type="InterPro" id="IPR029062">
    <property type="entry name" value="Class_I_gatase-like"/>
</dbReference>
<dbReference type="SUPFAM" id="SSF51445">
    <property type="entry name" value="(Trans)glycosidases"/>
    <property type="match status" value="1"/>
</dbReference>
<evidence type="ECO:0000256" key="10">
    <source>
        <dbReference type="PIRSR" id="PIRSR001084-2"/>
    </source>
</evidence>
<evidence type="ECO:0000256" key="3">
    <source>
        <dbReference type="ARBA" id="ARBA00012756"/>
    </source>
</evidence>
<evidence type="ECO:0000256" key="6">
    <source>
        <dbReference type="ARBA" id="ARBA00022833"/>
    </source>
</evidence>
<feature type="binding site" evidence="10">
    <location>
        <position position="145"/>
    </location>
    <ligand>
        <name>substrate</name>
    </ligand>
</feature>
<evidence type="ECO:0000256" key="5">
    <source>
        <dbReference type="ARBA" id="ARBA00022801"/>
    </source>
</evidence>
<dbReference type="EMBL" id="AZEB01000009">
    <property type="protein sequence ID" value="KRL22108.1"/>
    <property type="molecule type" value="Genomic_DNA"/>
</dbReference>
<dbReference type="Pfam" id="PF08532">
    <property type="entry name" value="Glyco_hydro_42M"/>
    <property type="match status" value="1"/>
</dbReference>
<dbReference type="Gene3D" id="3.40.50.880">
    <property type="match status" value="1"/>
</dbReference>
<evidence type="ECO:0000256" key="2">
    <source>
        <dbReference type="ARBA" id="ARBA00005940"/>
    </source>
</evidence>
<evidence type="ECO:0000256" key="1">
    <source>
        <dbReference type="ARBA" id="ARBA00001412"/>
    </source>
</evidence>
<dbReference type="PANTHER" id="PTHR36447">
    <property type="entry name" value="BETA-GALACTOSIDASE GANA"/>
    <property type="match status" value="1"/>
</dbReference>
<evidence type="ECO:0000259" key="12">
    <source>
        <dbReference type="Pfam" id="PF08532"/>
    </source>
</evidence>
<dbReference type="PATRIC" id="fig|1423766.4.peg.2851"/>
<dbReference type="GO" id="GO:0006012">
    <property type="term" value="P:galactose metabolic process"/>
    <property type="evidence" value="ECO:0007669"/>
    <property type="project" value="InterPro"/>
</dbReference>
<feature type="active site" description="Nucleophile" evidence="9">
    <location>
        <position position="306"/>
    </location>
</feature>
<evidence type="ECO:0000256" key="4">
    <source>
        <dbReference type="ARBA" id="ARBA00022723"/>
    </source>
</evidence>
<evidence type="ECO:0000259" key="13">
    <source>
        <dbReference type="Pfam" id="PF08533"/>
    </source>
</evidence>
<dbReference type="GO" id="GO:0046872">
    <property type="term" value="F:metal ion binding"/>
    <property type="evidence" value="ECO:0007669"/>
    <property type="project" value="UniProtKB-KW"/>
</dbReference>
<dbReference type="GO" id="GO:0004565">
    <property type="term" value="F:beta-galactosidase activity"/>
    <property type="evidence" value="ECO:0007669"/>
    <property type="project" value="UniProtKB-EC"/>
</dbReference>
<protein>
    <recommendedName>
        <fullName evidence="3 8">Beta-galactosidase</fullName>
        <shortName evidence="8">Beta-gal</shortName>
        <ecNumber evidence="3 8">3.2.1.23</ecNumber>
    </recommendedName>
</protein>
<evidence type="ECO:0000256" key="9">
    <source>
        <dbReference type="PIRSR" id="PIRSR001084-1"/>
    </source>
</evidence>
<dbReference type="InterPro" id="IPR003476">
    <property type="entry name" value="Glyco_hydro_42"/>
</dbReference>
<keyword evidence="6" id="KW-0862">Zinc</keyword>
<feature type="domain" description="Glycoside hydrolase family 42 N-terminal" evidence="11">
    <location>
        <begin position="12"/>
        <end position="380"/>
    </location>
</feature>
<dbReference type="InterPro" id="IPR013529">
    <property type="entry name" value="Glyco_hydro_42_N"/>
</dbReference>
<dbReference type="GO" id="GO:0009341">
    <property type="term" value="C:beta-galactosidase complex"/>
    <property type="evidence" value="ECO:0007669"/>
    <property type="project" value="InterPro"/>
</dbReference>
<dbReference type="Proteomes" id="UP000051439">
    <property type="component" value="Unassembled WGS sequence"/>
</dbReference>
<dbReference type="PANTHER" id="PTHR36447:SF2">
    <property type="entry name" value="BETA-GALACTOSIDASE YESZ"/>
    <property type="match status" value="1"/>
</dbReference>
<dbReference type="Pfam" id="PF02449">
    <property type="entry name" value="Glyco_hydro_42"/>
    <property type="match status" value="1"/>
</dbReference>
<keyword evidence="15" id="KW-1185">Reference proteome</keyword>
<feature type="active site" description="Proton donor" evidence="9">
    <location>
        <position position="146"/>
    </location>
</feature>
<keyword evidence="7 8" id="KW-0326">Glycosidase</keyword>
<evidence type="ECO:0000313" key="15">
    <source>
        <dbReference type="Proteomes" id="UP000051439"/>
    </source>
</evidence>
<comment type="caution">
    <text evidence="14">The sequence shown here is derived from an EMBL/GenBank/DDBJ whole genome shotgun (WGS) entry which is preliminary data.</text>
</comment>
<feature type="domain" description="Beta-galactosidase C-terminal" evidence="13">
    <location>
        <begin position="633"/>
        <end position="686"/>
    </location>
</feature>
<sequence length="689" mass="79460">MNFKNFLYGSAYYYEYLPYERLDKDIQMMKDANLNVVRIGESTWSTYEPQEGIFDFTKLDKVVDAMQKAGINVIIGTPTYAIPTWMAKKYPEVMLTDKTGKHEYGPRQVFDISNPTFRVLSERIIRKMVERTANKPNVIGFQVDNETKHFDTSSNNVYIAFQKWLKKKFNGDLDKLNHAYGLDYWSNRINSWEDFPPINSTINGSLGTAFEAFKRTLVTDFLNWQVNIVNDYKRDDQFVTNNFDMEWRKQSYGLNADSNHFEVSKAFDVTAVDIYHPTQDNLTGIEIAFVGDVARSTKDKNYIVMETEAQAFRHWVPYPGQLKLQAFSHIASGANMVSYWHWASTSNGFETYWKGLLGHDYKPNPVYNEAKTIGKELSKIGDNFLETHKNNRVAFVVSNQALSAVDWFPYKNTIFDKTGEHQYNDVLRSYYDPLYKLNVEADIRQIGDPRISNDNYDLLIVPMLYSATDEQLEQLNDFVKNGGNIVYSFRSGFSNQDVKVRTETQPAIISKAVGTEYELFVEPDRNYGTGKPAKEMTITGTDELKGIDAQPVKYWAELLTPTTGKALATYDHPYWGKYAAITENQFGKGKAFYAGSYLNEKSITELYKYILKDTNLWTARQEQTFPIINKQLVTKDNDTLDFYFNYSQEKQQVTFKSDSGKELEDSTQLSSGDTFELDPWSVKIFKSTK</sequence>
<reference evidence="14 15" key="1">
    <citation type="journal article" date="2015" name="Genome Announc.">
        <title>Expanding the biotechnology potential of lactobacilli through comparative genomics of 213 strains and associated genera.</title>
        <authorList>
            <person name="Sun Z."/>
            <person name="Harris H.M."/>
            <person name="McCann A."/>
            <person name="Guo C."/>
            <person name="Argimon S."/>
            <person name="Zhang W."/>
            <person name="Yang X."/>
            <person name="Jeffery I.B."/>
            <person name="Cooney J.C."/>
            <person name="Kagawa T.F."/>
            <person name="Liu W."/>
            <person name="Song Y."/>
            <person name="Salvetti E."/>
            <person name="Wrobel A."/>
            <person name="Rasinkangas P."/>
            <person name="Parkhill J."/>
            <person name="Rea M.C."/>
            <person name="O'Sullivan O."/>
            <person name="Ritari J."/>
            <person name="Douillard F.P."/>
            <person name="Paul Ross R."/>
            <person name="Yang R."/>
            <person name="Briner A.E."/>
            <person name="Felis G.E."/>
            <person name="de Vos W.M."/>
            <person name="Barrangou R."/>
            <person name="Klaenhammer T.R."/>
            <person name="Caufield P.W."/>
            <person name="Cui Y."/>
            <person name="Zhang H."/>
            <person name="O'Toole P.W."/>
        </authorList>
    </citation>
    <scope>NUCLEOTIDE SEQUENCE [LARGE SCALE GENOMIC DNA]</scope>
    <source>
        <strain evidence="14 15">DSM 19906</strain>
    </source>
</reference>
<dbReference type="InterPro" id="IPR013738">
    <property type="entry name" value="Beta_galactosidase_Trimer"/>
</dbReference>
<dbReference type="InterPro" id="IPR013739">
    <property type="entry name" value="Beta_galactosidase_C"/>
</dbReference>
<name>A0A0R1NQC6_9LACO</name>
<dbReference type="Pfam" id="PF08533">
    <property type="entry name" value="Glyco_hydro_42C"/>
    <property type="match status" value="1"/>
</dbReference>
<evidence type="ECO:0000313" key="14">
    <source>
        <dbReference type="EMBL" id="KRL22108.1"/>
    </source>
</evidence>
<comment type="catalytic activity">
    <reaction evidence="1 8">
        <text>Hydrolysis of terminal non-reducing beta-D-galactose residues in beta-D-galactosides.</text>
        <dbReference type="EC" id="3.2.1.23"/>
    </reaction>
</comment>
<evidence type="ECO:0000259" key="11">
    <source>
        <dbReference type="Pfam" id="PF02449"/>
    </source>
</evidence>
<dbReference type="Gene3D" id="3.20.20.80">
    <property type="entry name" value="Glycosidases"/>
    <property type="match status" value="1"/>
</dbReference>
<proteinExistence type="inferred from homology"/>
<dbReference type="RefSeq" id="WP_008857538.1">
    <property type="nucleotide sequence ID" value="NZ_AZEB01000009.1"/>
</dbReference>
<dbReference type="AlphaFoldDB" id="A0A0R1NQC6"/>
<dbReference type="SUPFAM" id="SSF52317">
    <property type="entry name" value="Class I glutamine amidotransferase-like"/>
    <property type="match status" value="1"/>
</dbReference>
<evidence type="ECO:0000256" key="7">
    <source>
        <dbReference type="ARBA" id="ARBA00023295"/>
    </source>
</evidence>
<feature type="domain" description="Beta-galactosidase trimerisation" evidence="12">
    <location>
        <begin position="419"/>
        <end position="616"/>
    </location>
</feature>
<dbReference type="PIRSF" id="PIRSF001084">
    <property type="entry name" value="B-galactosidase"/>
    <property type="match status" value="1"/>
</dbReference>
<organism evidence="14 15">
    <name type="scientific">Lentilactobacillus kisonensis DSM 19906 = JCM 15041</name>
    <dbReference type="NCBI Taxonomy" id="1423766"/>
    <lineage>
        <taxon>Bacteria</taxon>
        <taxon>Bacillati</taxon>
        <taxon>Bacillota</taxon>
        <taxon>Bacilli</taxon>
        <taxon>Lactobacillales</taxon>
        <taxon>Lactobacillaceae</taxon>
        <taxon>Lentilactobacillus</taxon>
    </lineage>
</organism>
<keyword evidence="4" id="KW-0479">Metal-binding</keyword>
<accession>A0A0R1NQC6</accession>
<keyword evidence="5 8" id="KW-0378">Hydrolase</keyword>
<feature type="binding site" evidence="10">
    <location>
        <position position="107"/>
    </location>
    <ligand>
        <name>substrate</name>
    </ligand>
</feature>
<evidence type="ECO:0000256" key="8">
    <source>
        <dbReference type="PIRNR" id="PIRNR001084"/>
    </source>
</evidence>
<dbReference type="EC" id="3.2.1.23" evidence="3 8"/>